<keyword evidence="2" id="KW-0597">Phosphoprotein</keyword>
<dbReference type="InterPro" id="IPR020806">
    <property type="entry name" value="PKS_PP-bd"/>
</dbReference>
<dbReference type="Proteomes" id="UP000016933">
    <property type="component" value="Unassembled WGS sequence"/>
</dbReference>
<dbReference type="InterPro" id="IPR042099">
    <property type="entry name" value="ANL_N_sf"/>
</dbReference>
<evidence type="ECO:0000256" key="1">
    <source>
        <dbReference type="ARBA" id="ARBA00022450"/>
    </source>
</evidence>
<accession>N1PM79</accession>
<dbReference type="Gene3D" id="1.10.1200.10">
    <property type="entry name" value="ACP-like"/>
    <property type="match status" value="1"/>
</dbReference>
<name>N1PM79_DOTSN</name>
<dbReference type="EMBL" id="KB446541">
    <property type="protein sequence ID" value="EME42645.1"/>
    <property type="molecule type" value="Genomic_DNA"/>
</dbReference>
<dbReference type="InterPro" id="IPR000873">
    <property type="entry name" value="AMP-dep_synth/lig_dom"/>
</dbReference>
<dbReference type="GO" id="GO:0031177">
    <property type="term" value="F:phosphopantetheine binding"/>
    <property type="evidence" value="ECO:0007669"/>
    <property type="project" value="InterPro"/>
</dbReference>
<evidence type="ECO:0000256" key="2">
    <source>
        <dbReference type="ARBA" id="ARBA00022553"/>
    </source>
</evidence>
<dbReference type="InterPro" id="IPR006162">
    <property type="entry name" value="Ppantetheine_attach_site"/>
</dbReference>
<dbReference type="Gene3D" id="3.40.50.12780">
    <property type="entry name" value="N-terminal domain of ligase-like"/>
    <property type="match status" value="1"/>
</dbReference>
<dbReference type="InterPro" id="IPR036736">
    <property type="entry name" value="ACP-like_sf"/>
</dbReference>
<dbReference type="Pfam" id="PF07993">
    <property type="entry name" value="NAD_binding_4"/>
    <property type="match status" value="1"/>
</dbReference>
<dbReference type="Pfam" id="PF23562">
    <property type="entry name" value="AMP-binding_C_3"/>
    <property type="match status" value="1"/>
</dbReference>
<keyword evidence="1" id="KW-0596">Phosphopantetheine</keyword>
<dbReference type="OMA" id="VRICTET"/>
<gene>
    <name evidence="4" type="ORF">DOTSEDRAFT_175863</name>
</gene>
<keyword evidence="5" id="KW-1185">Reference proteome</keyword>
<dbReference type="STRING" id="675120.N1PM79"/>
<dbReference type="PROSITE" id="PS00012">
    <property type="entry name" value="PHOSPHOPANTETHEINE"/>
    <property type="match status" value="1"/>
</dbReference>
<protein>
    <recommendedName>
        <fullName evidence="3">Carrier domain-containing protein</fullName>
    </recommendedName>
</protein>
<proteinExistence type="predicted"/>
<evidence type="ECO:0000313" key="4">
    <source>
        <dbReference type="EMBL" id="EME42645.1"/>
    </source>
</evidence>
<dbReference type="Pfam" id="PF00550">
    <property type="entry name" value="PP-binding"/>
    <property type="match status" value="1"/>
</dbReference>
<dbReference type="InterPro" id="IPR013120">
    <property type="entry name" value="FAR_NAD-bd"/>
</dbReference>
<dbReference type="PANTHER" id="PTHR43439:SF2">
    <property type="entry name" value="ENZYME, PUTATIVE (JCVI)-RELATED"/>
    <property type="match status" value="1"/>
</dbReference>
<dbReference type="HOGENOM" id="CLU_002220_0_0_1"/>
<evidence type="ECO:0000313" key="5">
    <source>
        <dbReference type="Proteomes" id="UP000016933"/>
    </source>
</evidence>
<dbReference type="OrthoDB" id="429813at2759"/>
<dbReference type="Pfam" id="PF00501">
    <property type="entry name" value="AMP-binding"/>
    <property type="match status" value="1"/>
</dbReference>
<dbReference type="PROSITE" id="PS50075">
    <property type="entry name" value="CARRIER"/>
    <property type="match status" value="1"/>
</dbReference>
<evidence type="ECO:0000259" key="3">
    <source>
        <dbReference type="PROSITE" id="PS50075"/>
    </source>
</evidence>
<sequence>MKTFPRDCGQRLLSHVIDERASNNHKRPFAAIPKTSNPGDGYRDISYTTFANAINRLAQWLLAELGPPVRKHESVVYIAAPDLRYHILCMAAVKAGYVIFLVSPRNSHEAFASLMEECGATRLLTDEKRLPAVASIQRARHMQTSAIPLLDELLDPRPVPSIELLATWEEYRFVPFVQIHSSGSTGIPKLVTINHGSITGFDAYQLLDEAEVLERLGDERIFVSFPPFHIAGIMYGLTAPCWFDSTVVLPPSVPLTADLVNEIHLQANVDYSALAPSVVTDLAKNPVYLENISRLKGLAFAGGPLSESTGKLVAERTNMNAGYGASEWIVAPQLPKAREDWAYFCFNEKQGGYEFRERDQGLYELCIVRKAEYHLFQPVFVNFPDIDEFCSKDLFTKHPTKPGLWKYASRFDDIIVFSNGEKLNPVTFESLVTTSPHVKGCIVIGQGRFQATLLVELADAEERQPLDKIWPIVERANEPTVKHGRITKDHILFTTLDKPLPRAGKGTVQRAAANKLYASEIDEHYANIDKKRQPSEKCPFLALGTIAEAKQSLAEYFNKELGTNEVTNSTDLFSLGLDSLQVINLVRAINSSRPDLAIDAKLVYDYPTIDKLSSVLLRGNNEHYDYSNDSDDEELKDRLLLKESREGTPVNRSKGLVVLLTGSTGNFGSYVLDILLQQSWISQITCLNRSSSARERQLQSHRERGLTTDLSRVTFQQADFSHPQLGLTPSTYHHLSLSADLIIHNAWPVDFNLNFSTFKPSIDGVQNLINFSLSHPTSPARLVFISSIGATSNYGAAASTSRSKIPEVELTDWKVARTGYGQSKLLSERLLSHAARELGLRATIVRVGQLGGPVGYGEGNGMWNEREWVPRLIRTSLTLGALPGDLGPGNEIDWVPVDVAAKVLVELCEGGGEMGRGRGAADHFHLVSPHSTPWDSLVPAITAYAGSDLKTVSFVEWVELLKRSGKEAGGAGVEDNPAIKLVDFFDNLRDRAVRFPKAKSTLLDTKQTVKVSRTLADLGAVSADAMTLWMRQWNWEVKPSNRSR</sequence>
<reference evidence="5" key="1">
    <citation type="journal article" date="2012" name="PLoS Genet.">
        <title>The genomes of the fungal plant pathogens Cladosporium fulvum and Dothistroma septosporum reveal adaptation to different hosts and lifestyles but also signatures of common ancestry.</title>
        <authorList>
            <person name="de Wit P.J.G.M."/>
            <person name="van der Burgt A."/>
            <person name="Oekmen B."/>
            <person name="Stergiopoulos I."/>
            <person name="Abd-Elsalam K.A."/>
            <person name="Aerts A.L."/>
            <person name="Bahkali A.H."/>
            <person name="Beenen H.G."/>
            <person name="Chettri P."/>
            <person name="Cox M.P."/>
            <person name="Datema E."/>
            <person name="de Vries R.P."/>
            <person name="Dhillon B."/>
            <person name="Ganley A.R."/>
            <person name="Griffiths S.A."/>
            <person name="Guo Y."/>
            <person name="Hamelin R.C."/>
            <person name="Henrissat B."/>
            <person name="Kabir M.S."/>
            <person name="Jashni M.K."/>
            <person name="Kema G."/>
            <person name="Klaubauf S."/>
            <person name="Lapidus A."/>
            <person name="Levasseur A."/>
            <person name="Lindquist E."/>
            <person name="Mehrabi R."/>
            <person name="Ohm R.A."/>
            <person name="Owen T.J."/>
            <person name="Salamov A."/>
            <person name="Schwelm A."/>
            <person name="Schijlen E."/>
            <person name="Sun H."/>
            <person name="van den Burg H.A."/>
            <person name="van Ham R.C.H.J."/>
            <person name="Zhang S."/>
            <person name="Goodwin S.B."/>
            <person name="Grigoriev I.V."/>
            <person name="Collemare J."/>
            <person name="Bradshaw R.E."/>
        </authorList>
    </citation>
    <scope>NUCLEOTIDE SEQUENCE [LARGE SCALE GENOMIC DNA]</scope>
    <source>
        <strain evidence="5">NZE10 / CBS 128990</strain>
    </source>
</reference>
<dbReference type="PANTHER" id="PTHR43439">
    <property type="entry name" value="PHENYLACETATE-COENZYME A LIGASE"/>
    <property type="match status" value="1"/>
</dbReference>
<dbReference type="SMART" id="SM00823">
    <property type="entry name" value="PKS_PP"/>
    <property type="match status" value="1"/>
</dbReference>
<dbReference type="SUPFAM" id="SSF56801">
    <property type="entry name" value="Acetyl-CoA synthetase-like"/>
    <property type="match status" value="1"/>
</dbReference>
<dbReference type="SUPFAM" id="SSF51735">
    <property type="entry name" value="NAD(P)-binding Rossmann-fold domains"/>
    <property type="match status" value="1"/>
</dbReference>
<dbReference type="InterPro" id="IPR051414">
    <property type="entry name" value="Adenylate-forming_Reductase"/>
</dbReference>
<reference evidence="4 5" key="2">
    <citation type="journal article" date="2012" name="PLoS Pathog.">
        <title>Diverse lifestyles and strategies of plant pathogenesis encoded in the genomes of eighteen Dothideomycetes fungi.</title>
        <authorList>
            <person name="Ohm R.A."/>
            <person name="Feau N."/>
            <person name="Henrissat B."/>
            <person name="Schoch C.L."/>
            <person name="Horwitz B.A."/>
            <person name="Barry K.W."/>
            <person name="Condon B.J."/>
            <person name="Copeland A.C."/>
            <person name="Dhillon B."/>
            <person name="Glaser F."/>
            <person name="Hesse C.N."/>
            <person name="Kosti I."/>
            <person name="LaButti K."/>
            <person name="Lindquist E.A."/>
            <person name="Lucas S."/>
            <person name="Salamov A.A."/>
            <person name="Bradshaw R.E."/>
            <person name="Ciuffetti L."/>
            <person name="Hamelin R.C."/>
            <person name="Kema G.H.J."/>
            <person name="Lawrence C."/>
            <person name="Scott J.A."/>
            <person name="Spatafora J.W."/>
            <person name="Turgeon B.G."/>
            <person name="de Wit P.J.G.M."/>
            <person name="Zhong S."/>
            <person name="Goodwin S.B."/>
            <person name="Grigoriev I.V."/>
        </authorList>
    </citation>
    <scope>NUCLEOTIDE SEQUENCE [LARGE SCALE GENOMIC DNA]</scope>
    <source>
        <strain evidence="5">NZE10 / CBS 128990</strain>
    </source>
</reference>
<dbReference type="SUPFAM" id="SSF47336">
    <property type="entry name" value="ACP-like"/>
    <property type="match status" value="1"/>
</dbReference>
<feature type="domain" description="Carrier" evidence="3">
    <location>
        <begin position="544"/>
        <end position="620"/>
    </location>
</feature>
<organism evidence="4 5">
    <name type="scientific">Dothistroma septosporum (strain NZE10 / CBS 128990)</name>
    <name type="common">Red band needle blight fungus</name>
    <name type="synonym">Mycosphaerella pini</name>
    <dbReference type="NCBI Taxonomy" id="675120"/>
    <lineage>
        <taxon>Eukaryota</taxon>
        <taxon>Fungi</taxon>
        <taxon>Dikarya</taxon>
        <taxon>Ascomycota</taxon>
        <taxon>Pezizomycotina</taxon>
        <taxon>Dothideomycetes</taxon>
        <taxon>Dothideomycetidae</taxon>
        <taxon>Mycosphaerellales</taxon>
        <taxon>Mycosphaerellaceae</taxon>
        <taxon>Dothistroma</taxon>
    </lineage>
</organism>
<dbReference type="Gene3D" id="3.40.50.720">
    <property type="entry name" value="NAD(P)-binding Rossmann-like Domain"/>
    <property type="match status" value="1"/>
</dbReference>
<dbReference type="InterPro" id="IPR036291">
    <property type="entry name" value="NAD(P)-bd_dom_sf"/>
</dbReference>
<dbReference type="InterPro" id="IPR009081">
    <property type="entry name" value="PP-bd_ACP"/>
</dbReference>
<dbReference type="AlphaFoldDB" id="N1PM79"/>
<dbReference type="eggNOG" id="KOG1178">
    <property type="taxonomic scope" value="Eukaryota"/>
</dbReference>